<dbReference type="InterPro" id="IPR001708">
    <property type="entry name" value="YidC/ALB3/OXA1/COX18"/>
</dbReference>
<evidence type="ECO:0000256" key="10">
    <source>
        <dbReference type="SAM" id="MobiDB-lite"/>
    </source>
</evidence>
<protein>
    <recommendedName>
        <fullName evidence="12">Membrane insertase YidC/Oxa/ALB C-terminal domain-containing protein</fullName>
    </recommendedName>
</protein>
<dbReference type="Pfam" id="PF02096">
    <property type="entry name" value="60KD_IMP"/>
    <property type="match status" value="1"/>
</dbReference>
<evidence type="ECO:0000259" key="12">
    <source>
        <dbReference type="Pfam" id="PF02096"/>
    </source>
</evidence>
<feature type="compositionally biased region" description="Low complexity" evidence="10">
    <location>
        <begin position="31"/>
        <end position="42"/>
    </location>
</feature>
<feature type="transmembrane region" description="Helical" evidence="11">
    <location>
        <begin position="186"/>
        <end position="207"/>
    </location>
</feature>
<sequence length="480" mass="53370">MKDAATNHVEPVVTSATPELAPAGIDKAPVTNSTWETTSTATDGAQPYLDQKTLDDLLALEPTKDVPKAEIDPTALIDRAGQLQELGLDYGWGMTTVFEKIIEGIYLNSGYGWAGSIVLVGVVVRCSTFVFQALSSDKMAALAALKPVTEPIQKKMEEAIKRGDKAQENLYKMQQAQIMRPHMGSVGAMGGFMFMQAWIGFCAFRFLRAMGELPVPGMAHDGLLWFTDLTVRDPYFILPAATTAIFYAIFKTGGEVGISNDVGSQAAQRQKIMTFLSFFLGAVTAFQASALQLYFLVSGVLGAGTGYLLRQNWFRRTIRIRPLPSPESTKLYQEVISGQKKLADIKGQDGKIKYQAPRSTTSATPSGPNTRNTATLSGIRIKGNALPAHLKPEAPKIDKDRPDRDMDYEEGAKGTMMEKLDYYRRNYRLAFVRRRMEKGMKKWIRGAGYGAKEGSEVQEKRKRRAEAYEIERRRRFENRK</sequence>
<comment type="subcellular location">
    <subcellularLocation>
        <location evidence="9">Membrane</location>
        <topology evidence="9">Multi-pass membrane protein</topology>
    </subcellularLocation>
    <subcellularLocation>
        <location evidence="1">Mitochondrion inner membrane</location>
        <topology evidence="1">Multi-pass membrane protein</topology>
    </subcellularLocation>
</comment>
<keyword evidence="6 11" id="KW-1133">Transmembrane helix</keyword>
<keyword evidence="4" id="KW-0999">Mitochondrion inner membrane</keyword>
<keyword evidence="7" id="KW-0496">Mitochondrion</keyword>
<dbReference type="CDD" id="cd20069">
    <property type="entry name" value="5TM_Oxa1-like"/>
    <property type="match status" value="1"/>
</dbReference>
<feature type="transmembrane region" description="Helical" evidence="11">
    <location>
        <begin position="271"/>
        <end position="287"/>
    </location>
</feature>
<gene>
    <name evidence="13" type="ORF">EK21DRAFT_76235</name>
</gene>
<reference evidence="13" key="1">
    <citation type="journal article" date="2020" name="Stud. Mycol.">
        <title>101 Dothideomycetes genomes: a test case for predicting lifestyles and emergence of pathogens.</title>
        <authorList>
            <person name="Haridas S."/>
            <person name="Albert R."/>
            <person name="Binder M."/>
            <person name="Bloem J."/>
            <person name="Labutti K."/>
            <person name="Salamov A."/>
            <person name="Andreopoulos B."/>
            <person name="Baker S."/>
            <person name="Barry K."/>
            <person name="Bills G."/>
            <person name="Bluhm B."/>
            <person name="Cannon C."/>
            <person name="Castanera R."/>
            <person name="Culley D."/>
            <person name="Daum C."/>
            <person name="Ezra D."/>
            <person name="Gonzalez J."/>
            <person name="Henrissat B."/>
            <person name="Kuo A."/>
            <person name="Liang C."/>
            <person name="Lipzen A."/>
            <person name="Lutzoni F."/>
            <person name="Magnuson J."/>
            <person name="Mondo S."/>
            <person name="Nolan M."/>
            <person name="Ohm R."/>
            <person name="Pangilinan J."/>
            <person name="Park H.-J."/>
            <person name="Ramirez L."/>
            <person name="Alfaro M."/>
            <person name="Sun H."/>
            <person name="Tritt A."/>
            <person name="Yoshinaga Y."/>
            <person name="Zwiers L.-H."/>
            <person name="Turgeon B."/>
            <person name="Goodwin S."/>
            <person name="Spatafora J."/>
            <person name="Crous P."/>
            <person name="Grigoriev I."/>
        </authorList>
    </citation>
    <scope>NUCLEOTIDE SEQUENCE</scope>
    <source>
        <strain evidence="13">CBS 110217</strain>
    </source>
</reference>
<accession>A0A9P4LIW6</accession>
<feature type="compositionally biased region" description="Polar residues" evidence="10">
    <location>
        <begin position="357"/>
        <end position="374"/>
    </location>
</feature>
<proteinExistence type="inferred from homology"/>
<evidence type="ECO:0000313" key="14">
    <source>
        <dbReference type="Proteomes" id="UP000799777"/>
    </source>
</evidence>
<dbReference type="Proteomes" id="UP000799777">
    <property type="component" value="Unassembled WGS sequence"/>
</dbReference>
<keyword evidence="8 11" id="KW-0472">Membrane</keyword>
<feature type="transmembrane region" description="Helical" evidence="11">
    <location>
        <begin position="234"/>
        <end position="250"/>
    </location>
</feature>
<dbReference type="OrthoDB" id="2148490at2759"/>
<comment type="caution">
    <text evidence="13">The sequence shown here is derived from an EMBL/GenBank/DDBJ whole genome shotgun (WGS) entry which is preliminary data.</text>
</comment>
<evidence type="ECO:0000313" key="13">
    <source>
        <dbReference type="EMBL" id="KAF2025499.1"/>
    </source>
</evidence>
<evidence type="ECO:0000256" key="9">
    <source>
        <dbReference type="RuleBase" id="RU003945"/>
    </source>
</evidence>
<evidence type="ECO:0000256" key="3">
    <source>
        <dbReference type="ARBA" id="ARBA00022692"/>
    </source>
</evidence>
<comment type="similarity">
    <text evidence="2 9">Belongs to the OXA1/ALB3/YidC family.</text>
</comment>
<dbReference type="PANTHER" id="PTHR12428:SF66">
    <property type="entry name" value="MITOCHONDRIAL INNER MEMBRANE PROTEIN OXA1L"/>
    <property type="match status" value="1"/>
</dbReference>
<feature type="domain" description="Membrane insertase YidC/Oxa/ALB C-terminal" evidence="12">
    <location>
        <begin position="113"/>
        <end position="308"/>
    </location>
</feature>
<evidence type="ECO:0000256" key="6">
    <source>
        <dbReference type="ARBA" id="ARBA00022989"/>
    </source>
</evidence>
<keyword evidence="3 9" id="KW-0812">Transmembrane</keyword>
<dbReference type="EMBL" id="ML978264">
    <property type="protein sequence ID" value="KAF2025499.1"/>
    <property type="molecule type" value="Genomic_DNA"/>
</dbReference>
<evidence type="ECO:0000256" key="4">
    <source>
        <dbReference type="ARBA" id="ARBA00022792"/>
    </source>
</evidence>
<keyword evidence="5" id="KW-0809">Transit peptide</keyword>
<dbReference type="InterPro" id="IPR028055">
    <property type="entry name" value="YidC/Oxa/ALB_C"/>
</dbReference>
<dbReference type="AlphaFoldDB" id="A0A9P4LIW6"/>
<dbReference type="GO" id="GO:0032979">
    <property type="term" value="P:protein insertion into mitochondrial inner membrane from matrix"/>
    <property type="evidence" value="ECO:0007669"/>
    <property type="project" value="TreeGrafter"/>
</dbReference>
<feature type="region of interest" description="Disordered" evidence="10">
    <location>
        <begin position="353"/>
        <end position="374"/>
    </location>
</feature>
<organism evidence="13 14">
    <name type="scientific">Setomelanomma holmii</name>
    <dbReference type="NCBI Taxonomy" id="210430"/>
    <lineage>
        <taxon>Eukaryota</taxon>
        <taxon>Fungi</taxon>
        <taxon>Dikarya</taxon>
        <taxon>Ascomycota</taxon>
        <taxon>Pezizomycotina</taxon>
        <taxon>Dothideomycetes</taxon>
        <taxon>Pleosporomycetidae</taxon>
        <taxon>Pleosporales</taxon>
        <taxon>Pleosporineae</taxon>
        <taxon>Phaeosphaeriaceae</taxon>
        <taxon>Setomelanomma</taxon>
    </lineage>
</organism>
<evidence type="ECO:0000256" key="11">
    <source>
        <dbReference type="SAM" id="Phobius"/>
    </source>
</evidence>
<dbReference type="GO" id="GO:0032977">
    <property type="term" value="F:membrane insertase activity"/>
    <property type="evidence" value="ECO:0007669"/>
    <property type="project" value="InterPro"/>
</dbReference>
<dbReference type="GO" id="GO:0005743">
    <property type="term" value="C:mitochondrial inner membrane"/>
    <property type="evidence" value="ECO:0007669"/>
    <property type="project" value="UniProtKB-SubCell"/>
</dbReference>
<evidence type="ECO:0000256" key="7">
    <source>
        <dbReference type="ARBA" id="ARBA00023128"/>
    </source>
</evidence>
<evidence type="ECO:0000256" key="8">
    <source>
        <dbReference type="ARBA" id="ARBA00023136"/>
    </source>
</evidence>
<name>A0A9P4LIW6_9PLEO</name>
<evidence type="ECO:0000256" key="5">
    <source>
        <dbReference type="ARBA" id="ARBA00022946"/>
    </source>
</evidence>
<evidence type="ECO:0000256" key="1">
    <source>
        <dbReference type="ARBA" id="ARBA00004448"/>
    </source>
</evidence>
<keyword evidence="14" id="KW-1185">Reference proteome</keyword>
<evidence type="ECO:0000256" key="2">
    <source>
        <dbReference type="ARBA" id="ARBA00009877"/>
    </source>
</evidence>
<feature type="region of interest" description="Disordered" evidence="10">
    <location>
        <begin position="1"/>
        <end position="46"/>
    </location>
</feature>
<dbReference type="PANTHER" id="PTHR12428">
    <property type="entry name" value="OXA1"/>
    <property type="match status" value="1"/>
</dbReference>